<comment type="catalytic activity">
    <reaction evidence="11">
        <text>a [peptide]-C-terminal glycine + 2 L-ascorbate + O2 = a [peptide]-C-terminal (2S)-2-hydroxyglycine + 2 monodehydro-L-ascorbate radical + H2O</text>
        <dbReference type="Rhea" id="RHEA:21452"/>
        <dbReference type="Rhea" id="RHEA-COMP:13486"/>
        <dbReference type="Rhea" id="RHEA-COMP:15321"/>
        <dbReference type="ChEBI" id="CHEBI:15377"/>
        <dbReference type="ChEBI" id="CHEBI:15379"/>
        <dbReference type="ChEBI" id="CHEBI:38290"/>
        <dbReference type="ChEBI" id="CHEBI:59513"/>
        <dbReference type="ChEBI" id="CHEBI:137000"/>
        <dbReference type="ChEBI" id="CHEBI:142768"/>
        <dbReference type="EC" id="1.14.17.3"/>
    </reaction>
</comment>
<dbReference type="InterPro" id="IPR008977">
    <property type="entry name" value="PHM/PNGase_F_dom_sf"/>
</dbReference>
<dbReference type="PANTHER" id="PTHR10680:SF14">
    <property type="entry name" value="PEPTIDYL-GLYCINE ALPHA-AMIDATING MONOOXYGENASE"/>
    <property type="match status" value="1"/>
</dbReference>
<feature type="domain" description="Copper type II ascorbate-dependent monooxygenase C-terminal" evidence="21">
    <location>
        <begin position="200"/>
        <end position="307"/>
    </location>
</feature>
<evidence type="ECO:0000256" key="1">
    <source>
        <dbReference type="ARBA" id="ARBA00000686"/>
    </source>
</evidence>
<evidence type="ECO:0000256" key="17">
    <source>
        <dbReference type="SAM" id="MobiDB-lite"/>
    </source>
</evidence>
<evidence type="ECO:0000259" key="21">
    <source>
        <dbReference type="Pfam" id="PF03712"/>
    </source>
</evidence>
<feature type="binding site" evidence="12">
    <location>
        <position position="558"/>
    </location>
    <ligand>
        <name>a protein</name>
        <dbReference type="ChEBI" id="CHEBI:16541"/>
    </ligand>
    <ligandPart>
        <name>C-terminal Xaa-(2S)-2-hydroxyglycine residue</name>
        <dbReference type="ChEBI" id="CHEBI:142768"/>
    </ligandPart>
</feature>
<evidence type="ECO:0008006" key="24">
    <source>
        <dbReference type="Google" id="ProtNLM"/>
    </source>
</evidence>
<keyword evidence="23" id="KW-1185">Reference proteome</keyword>
<keyword evidence="18" id="KW-0812">Transmembrane</keyword>
<feature type="region of interest" description="Disordered" evidence="17">
    <location>
        <begin position="1047"/>
        <end position="1084"/>
    </location>
</feature>
<comment type="cofactor">
    <cofactor evidence="13">
        <name>Zn(2+)</name>
        <dbReference type="ChEBI" id="CHEBI:29105"/>
    </cofactor>
    <text evidence="13">Binds one Zn(2+) ion per subunit.</text>
</comment>
<evidence type="ECO:0000256" key="8">
    <source>
        <dbReference type="ARBA" id="ARBA00023180"/>
    </source>
</evidence>
<feature type="repeat" description="NHL" evidence="16">
    <location>
        <begin position="713"/>
        <end position="755"/>
    </location>
</feature>
<feature type="binding site" evidence="13">
    <location>
        <position position="104"/>
    </location>
    <ligand>
        <name>Cu(2+)</name>
        <dbReference type="ChEBI" id="CHEBI:29036"/>
        <label>1</label>
        <note>catalytic</note>
    </ligand>
</feature>
<dbReference type="InterPro" id="IPR011042">
    <property type="entry name" value="6-blade_b-propeller_TolB-like"/>
</dbReference>
<dbReference type="Pfam" id="PF01082">
    <property type="entry name" value="Cu2_monooxygen"/>
    <property type="match status" value="1"/>
</dbReference>
<evidence type="ECO:0000256" key="15">
    <source>
        <dbReference type="PIRSR" id="PIRSR600720-4"/>
    </source>
</evidence>
<feature type="disulfide bond" evidence="14">
    <location>
        <begin position="110"/>
        <end position="129"/>
    </location>
</feature>
<reference evidence="22" key="1">
    <citation type="thesis" date="2021" institute="BYU ScholarsArchive" country="Provo, UT, USA">
        <title>Applications of and Algorithms for Genome Assembly and Genomic Analyses with an Emphasis on Marine Teleosts.</title>
        <authorList>
            <person name="Pickett B.D."/>
        </authorList>
    </citation>
    <scope>NUCLEOTIDE SEQUENCE</scope>
    <source>
        <strain evidence="22">HI-2016</strain>
    </source>
</reference>
<dbReference type="FunFam" id="2.120.10.30:FF:000016">
    <property type="entry name" value="peptidyl-glycine alpha-amidating monooxygenase isoform X1"/>
    <property type="match status" value="1"/>
</dbReference>
<dbReference type="Proteomes" id="UP000824540">
    <property type="component" value="Unassembled WGS sequence"/>
</dbReference>
<feature type="glycosylation site" description="N-linked (GlcNAc...) asparagine" evidence="15">
    <location>
        <position position="786"/>
    </location>
</feature>
<keyword evidence="5 19" id="KW-0732">Signal</keyword>
<keyword evidence="18" id="KW-1133">Transmembrane helix</keyword>
<evidence type="ECO:0000256" key="12">
    <source>
        <dbReference type="PIRSR" id="PIRSR600720-1"/>
    </source>
</evidence>
<evidence type="ECO:0000256" key="7">
    <source>
        <dbReference type="ARBA" id="ARBA00023157"/>
    </source>
</evidence>
<comment type="caution">
    <text evidence="22">The sequence shown here is derived from an EMBL/GenBank/DDBJ whole genome shotgun (WGS) entry which is preliminary data.</text>
</comment>
<evidence type="ECO:0000256" key="14">
    <source>
        <dbReference type="PIRSR" id="PIRSR600720-3"/>
    </source>
</evidence>
<evidence type="ECO:0000256" key="3">
    <source>
        <dbReference type="ARBA" id="ARBA00010263"/>
    </source>
</evidence>
<sequence>MGVLICSVVVLALICQSHSLGVRNPLYRFKRYQESAWSDPNECSKARPPMILTNPNNFTLDIRMPAVVPTVSESYVCVAAPVPTARDLYIVDFVPHATMETAHHMLLYGCRKPFSTDGSWDCGSDQGTCEDEAKIIYAWARNAPPTKLPRDVGFKVGGDTRITYFVLQIHYGDVSSFRDNHRDCSGLTLRMTSKPQPFVAGMYLMMSVDTVIPPGNKVTNADIACSYKSYPMYPFAFRTHTHRLGKVVTGYRVRDGKWTLIGRQSPQLPQAFYPASNQMDIRYGDKLAARCVFTGEGKTTSTYIGISPRSHLIRLLDVVRTSVRPRIGTSDDEMCNFYIMYYMDSKHANPYMSCMETGRSDLFKSIPKEANVPIPVSPDNLMMMMMHGHSHHMARGPTVTGAQENSGLLQPKREEEEVLDQGHFYSLLSKILGEREDVVHVHKYNPAETDQSDLVAEIDSIIQKKDRGWPGPRVDYNEREDAILMRDRIHKFHQLESTVRPPGSKIMPENQANVVGANTQKQGFHLVEVADWPEVQLKLGQVSGLALDSDDNLVIFHRGDHRWGVNSFDNQRIYQQRSLGPIQYSTILVVDPAKGAVLKASGRNMFYLPHGITTDKNNNYWVTDVALHQVFKLGGEGGDKPLIVLGQAFEPGSDKNHFCQPTDVAVDPLTGNIYVSDGYCNARILKFSPEGKYLTHWGAASHCTGAEHSVPMSAVSSSRDTGKFRIPHSLAFLPDRKEICVADRENGRIQCFLAETGEFVKEIKKEEFGGEVFAVSYAPVHGFLINYSTKEILDSFSPDTQEFKMPHDIAVTRDGSVFVGDAATDTVIKFVSSEKAEHRSVKKGGIEVQEIEETETFVQTQLKPLLKVPVQPAQHAPQQEAVLQKTPAPVLKEKEEPVAKGHGITQSSSQGVSPGVVTTLLLIPLVVVIAIGVFIRWRKARMYGDDCEVKLEPNSSGGILGKLRDTQCNHSKPWPDRPADLGTEHRMLLEPHDSGGVEVGVVDSSPSFCAYYLVGKVIEIRALSARKAGGGLNLGNFFASHKGYSRKGFDRLSTEGSDQEKDDEEATDSENEEYSAPPPPISSS</sequence>
<gene>
    <name evidence="22" type="ORF">JZ751_011911</name>
</gene>
<comment type="catalytic activity">
    <reaction evidence="1">
        <text>a [peptide]-C-terminal (2S)-2-hydroxyglycine = a [peptide]-C-terminal amide + glyoxylate</text>
        <dbReference type="Rhea" id="RHEA:20924"/>
        <dbReference type="Rhea" id="RHEA-COMP:13485"/>
        <dbReference type="Rhea" id="RHEA-COMP:15321"/>
        <dbReference type="ChEBI" id="CHEBI:36655"/>
        <dbReference type="ChEBI" id="CHEBI:137001"/>
        <dbReference type="ChEBI" id="CHEBI:142768"/>
        <dbReference type="EC" id="4.3.2.5"/>
    </reaction>
</comment>
<dbReference type="InterPro" id="IPR024548">
    <property type="entry name" value="Cu2_monoox_C"/>
</dbReference>
<dbReference type="Gene3D" id="2.60.120.310">
    <property type="entry name" value="Copper type II, ascorbate-dependent monooxygenase, N-terminal domain"/>
    <property type="match status" value="1"/>
</dbReference>
<dbReference type="GO" id="GO:0004504">
    <property type="term" value="F:peptidylglycine monooxygenase activity"/>
    <property type="evidence" value="ECO:0007669"/>
    <property type="project" value="UniProtKB-EC"/>
</dbReference>
<keyword evidence="4 13" id="KW-0479">Metal-binding</keyword>
<feature type="binding site" evidence="13">
    <location>
        <position position="242"/>
    </location>
    <ligand>
        <name>Cu(2+)</name>
        <dbReference type="ChEBI" id="CHEBI:29036"/>
        <label>2</label>
        <note>catalytic</note>
    </ligand>
</feature>
<evidence type="ECO:0000313" key="22">
    <source>
        <dbReference type="EMBL" id="KAG9353787.1"/>
    </source>
</evidence>
<evidence type="ECO:0000256" key="9">
    <source>
        <dbReference type="ARBA" id="ARBA00023239"/>
    </source>
</evidence>
<feature type="repeat" description="NHL" evidence="16">
    <location>
        <begin position="601"/>
        <end position="636"/>
    </location>
</feature>
<dbReference type="AlphaFoldDB" id="A0A8T2PQY0"/>
<evidence type="ECO:0000256" key="13">
    <source>
        <dbReference type="PIRSR" id="PIRSR600720-2"/>
    </source>
</evidence>
<evidence type="ECO:0000256" key="2">
    <source>
        <dbReference type="ARBA" id="ARBA00006026"/>
    </source>
</evidence>
<keyword evidence="18" id="KW-0472">Membrane</keyword>
<evidence type="ECO:0000256" key="4">
    <source>
        <dbReference type="ARBA" id="ARBA00022723"/>
    </source>
</evidence>
<dbReference type="InterPro" id="IPR014784">
    <property type="entry name" value="Cu2_ascorb_mOase-like_C"/>
</dbReference>
<dbReference type="InterPro" id="IPR001258">
    <property type="entry name" value="NHL_repeat"/>
</dbReference>
<feature type="disulfide bond" evidence="14">
    <location>
        <begin position="659"/>
        <end position="680"/>
    </location>
</feature>
<dbReference type="SUPFAM" id="SSF101898">
    <property type="entry name" value="NHL repeat"/>
    <property type="match status" value="1"/>
</dbReference>
<feature type="domain" description="Copper type II ascorbate-dependent monooxygenase N-terminal" evidence="20">
    <location>
        <begin position="61"/>
        <end position="174"/>
    </location>
</feature>
<keyword evidence="7 14" id="KW-1015">Disulfide bond</keyword>
<feature type="binding site" evidence="12">
    <location>
        <position position="679"/>
    </location>
    <ligand>
        <name>a protein</name>
        <dbReference type="ChEBI" id="CHEBI:16541"/>
    </ligand>
    <ligandPart>
        <name>C-terminal Xaa-(2S)-2-hydroxyglycine residue</name>
        <dbReference type="ChEBI" id="CHEBI:142768"/>
    </ligandPart>
</feature>
<feature type="disulfide bond" evidence="14">
    <location>
        <begin position="291"/>
        <end position="335"/>
    </location>
</feature>
<feature type="binding site" evidence="13">
    <location>
        <position position="170"/>
    </location>
    <ligand>
        <name>Cu(2+)</name>
        <dbReference type="ChEBI" id="CHEBI:29036"/>
        <label>1</label>
        <note>catalytic</note>
    </ligand>
</feature>
<dbReference type="PRINTS" id="PR00790">
    <property type="entry name" value="PAMONOXGNASE"/>
</dbReference>
<feature type="disulfide bond" evidence="14">
    <location>
        <begin position="225"/>
        <end position="354"/>
    </location>
</feature>
<dbReference type="GO" id="GO:0005576">
    <property type="term" value="C:extracellular region"/>
    <property type="evidence" value="ECO:0007669"/>
    <property type="project" value="TreeGrafter"/>
</dbReference>
<keyword evidence="10" id="KW-0511">Multifunctional enzyme</keyword>
<dbReference type="GO" id="GO:0016020">
    <property type="term" value="C:membrane"/>
    <property type="evidence" value="ECO:0007669"/>
    <property type="project" value="InterPro"/>
</dbReference>
<dbReference type="GO" id="GO:0006518">
    <property type="term" value="P:peptide metabolic process"/>
    <property type="evidence" value="ECO:0007669"/>
    <property type="project" value="InterPro"/>
</dbReference>
<organism evidence="22 23">
    <name type="scientific">Albula glossodonta</name>
    <name type="common">roundjaw bonefish</name>
    <dbReference type="NCBI Taxonomy" id="121402"/>
    <lineage>
        <taxon>Eukaryota</taxon>
        <taxon>Metazoa</taxon>
        <taxon>Chordata</taxon>
        <taxon>Craniata</taxon>
        <taxon>Vertebrata</taxon>
        <taxon>Euteleostomi</taxon>
        <taxon>Actinopterygii</taxon>
        <taxon>Neopterygii</taxon>
        <taxon>Teleostei</taxon>
        <taxon>Albuliformes</taxon>
        <taxon>Albulidae</taxon>
        <taxon>Albula</taxon>
    </lineage>
</organism>
<feature type="repeat" description="NHL" evidence="16">
    <location>
        <begin position="790"/>
        <end position="833"/>
    </location>
</feature>
<evidence type="ECO:0000256" key="18">
    <source>
        <dbReference type="SAM" id="Phobius"/>
    </source>
</evidence>
<feature type="binding site" evidence="13">
    <location>
        <position position="334"/>
    </location>
    <ligand>
        <name>Cu(2+)</name>
        <dbReference type="ChEBI" id="CHEBI:29036"/>
        <label>1</label>
        <note>catalytic</note>
    </ligand>
</feature>
<dbReference type="CDD" id="cd14958">
    <property type="entry name" value="NHL_PAL_like"/>
    <property type="match status" value="1"/>
</dbReference>
<feature type="disulfide bond" evidence="14">
    <location>
        <begin position="43"/>
        <end position="184"/>
    </location>
</feature>
<evidence type="ECO:0000256" key="16">
    <source>
        <dbReference type="PROSITE-ProRule" id="PRU00504"/>
    </source>
</evidence>
<dbReference type="PANTHER" id="PTHR10680">
    <property type="entry name" value="PEPTIDYL-GLYCINE ALPHA-AMIDATING MONOOXYGENASE"/>
    <property type="match status" value="1"/>
</dbReference>
<feature type="chain" id="PRO_5035791066" description="Peptidyl-glycine alpha-amidating monooxygenase" evidence="19">
    <location>
        <begin position="20"/>
        <end position="1084"/>
    </location>
</feature>
<feature type="binding site" evidence="13">
    <location>
        <position position="728"/>
    </location>
    <ligand>
        <name>Zn(2+)</name>
        <dbReference type="ChEBI" id="CHEBI:29105"/>
        <note>catalytic</note>
    </ligand>
</feature>
<dbReference type="PROSITE" id="PS51125">
    <property type="entry name" value="NHL"/>
    <property type="match status" value="4"/>
</dbReference>
<feature type="binding site" evidence="13">
    <location>
        <position position="610"/>
    </location>
    <ligand>
        <name>Zn(2+)</name>
        <dbReference type="ChEBI" id="CHEBI:29105"/>
        <note>catalytic</note>
    </ligand>
</feature>
<keyword evidence="9" id="KW-0456">Lyase</keyword>
<feature type="disulfide bond" evidence="14">
    <location>
        <begin position="77"/>
        <end position="122"/>
    </location>
</feature>
<feature type="repeat" description="NHL" evidence="16">
    <location>
        <begin position="645"/>
        <end position="690"/>
    </location>
</feature>
<evidence type="ECO:0000313" key="23">
    <source>
        <dbReference type="Proteomes" id="UP000824540"/>
    </source>
</evidence>
<feature type="binding site" evidence="13">
    <location>
        <position position="545"/>
    </location>
    <ligand>
        <name>Ca(2+)</name>
        <dbReference type="ChEBI" id="CHEBI:29108"/>
        <note>structural</note>
    </ligand>
</feature>
<comment type="similarity">
    <text evidence="2">In the C-terminal section; belongs to the peptidyl-alpha-hydroxyglycine alpha-amidating lyase family.</text>
</comment>
<dbReference type="EMBL" id="JAFBMS010000003">
    <property type="protein sequence ID" value="KAG9353787.1"/>
    <property type="molecule type" value="Genomic_DNA"/>
</dbReference>
<comment type="cofactor">
    <cofactor evidence="13">
        <name>Cu(2+)</name>
        <dbReference type="ChEBI" id="CHEBI:29036"/>
    </cofactor>
    <text evidence="13">Binds 2 Cu(2+) ions per subunit.</text>
</comment>
<keyword evidence="13" id="KW-0106">Calcium</keyword>
<accession>A0A8T2PQY0</accession>
<dbReference type="Gene3D" id="2.120.10.30">
    <property type="entry name" value="TolB, C-terminal domain"/>
    <property type="match status" value="1"/>
</dbReference>
<dbReference type="Pfam" id="PF01436">
    <property type="entry name" value="NHL"/>
    <property type="match status" value="2"/>
</dbReference>
<keyword evidence="13" id="KW-0186">Copper</keyword>
<dbReference type="InterPro" id="IPR036939">
    <property type="entry name" value="Cu2_ascorb_mOase_N_sf"/>
</dbReference>
<evidence type="ECO:0000256" key="6">
    <source>
        <dbReference type="ARBA" id="ARBA00022737"/>
    </source>
</evidence>
<evidence type="ECO:0000256" key="11">
    <source>
        <dbReference type="ARBA" id="ARBA00048431"/>
    </source>
</evidence>
<feature type="binding site" evidence="12">
    <location>
        <position position="744"/>
    </location>
    <ligand>
        <name>a protein</name>
        <dbReference type="ChEBI" id="CHEBI:16541"/>
    </ligand>
    <ligandPart>
        <name>C-terminal Xaa-(2S)-2-hydroxyglycine residue</name>
        <dbReference type="ChEBI" id="CHEBI:142768"/>
    </ligandPart>
</feature>
<feature type="binding site" evidence="13">
    <location>
        <position position="240"/>
    </location>
    <ligand>
        <name>Cu(2+)</name>
        <dbReference type="ChEBI" id="CHEBI:29036"/>
        <label>1</label>
        <note>catalytic</note>
    </ligand>
</feature>
<evidence type="ECO:0000256" key="19">
    <source>
        <dbReference type="SAM" id="SignalP"/>
    </source>
</evidence>
<feature type="binding site" evidence="13">
    <location>
        <position position="808"/>
    </location>
    <ligand>
        <name>Ca(2+)</name>
        <dbReference type="ChEBI" id="CHEBI:29108"/>
        <note>structural</note>
    </ligand>
</feature>
<dbReference type="Pfam" id="PF03712">
    <property type="entry name" value="Cu2_monoox_C"/>
    <property type="match status" value="2"/>
</dbReference>
<evidence type="ECO:0000259" key="20">
    <source>
        <dbReference type="Pfam" id="PF01082"/>
    </source>
</evidence>
<dbReference type="SUPFAM" id="SSF49742">
    <property type="entry name" value="PHM/PNGase F"/>
    <property type="match status" value="2"/>
</dbReference>
<dbReference type="GO" id="GO:0004598">
    <property type="term" value="F:peptidylamidoglycolate lyase activity"/>
    <property type="evidence" value="ECO:0007669"/>
    <property type="project" value="UniProtKB-EC"/>
</dbReference>
<feature type="domain" description="Copper type II ascorbate-dependent monooxygenase C-terminal" evidence="21">
    <location>
        <begin position="329"/>
        <end position="365"/>
    </location>
</feature>
<feature type="transmembrane region" description="Helical" evidence="18">
    <location>
        <begin position="915"/>
        <end position="935"/>
    </location>
</feature>
<feature type="compositionally biased region" description="Acidic residues" evidence="17">
    <location>
        <begin position="1060"/>
        <end position="1073"/>
    </location>
</feature>
<feature type="disulfide bond" evidence="14">
    <location>
        <begin position="740"/>
        <end position="751"/>
    </location>
</feature>
<feature type="binding site" evidence="13">
    <location>
        <position position="807"/>
    </location>
    <ligand>
        <name>Zn(2+)</name>
        <dbReference type="ChEBI" id="CHEBI:29105"/>
        <note>catalytic</note>
    </ligand>
</feature>
<protein>
    <recommendedName>
        <fullName evidence="24">Peptidyl-glycine alpha-amidating monooxygenase</fullName>
    </recommendedName>
</protein>
<feature type="signal peptide" evidence="19">
    <location>
        <begin position="1"/>
        <end position="19"/>
    </location>
</feature>
<keyword evidence="8 15" id="KW-0325">Glycoprotein</keyword>
<dbReference type="FunFam" id="2.60.120.310:FF:000001">
    <property type="entry name" value="peptidyl-glycine alpha-amidating monooxygenase isoform X1"/>
    <property type="match status" value="1"/>
</dbReference>
<feature type="binding site" evidence="13">
    <location>
        <position position="103"/>
    </location>
    <ligand>
        <name>Cu(2+)</name>
        <dbReference type="ChEBI" id="CHEBI:29036"/>
        <label>1</label>
        <note>catalytic</note>
    </ligand>
</feature>
<dbReference type="InterPro" id="IPR000323">
    <property type="entry name" value="Cu2_ascorb_mOase_N"/>
</dbReference>
<proteinExistence type="inferred from homology"/>
<dbReference type="OrthoDB" id="10018185at2759"/>
<dbReference type="Gene3D" id="2.60.120.230">
    <property type="match status" value="1"/>
</dbReference>
<keyword evidence="6" id="KW-0677">Repeat</keyword>
<name>A0A8T2PQY0_9TELE</name>
<keyword evidence="13" id="KW-0862">Zinc</keyword>
<evidence type="ECO:0000256" key="5">
    <source>
        <dbReference type="ARBA" id="ARBA00022729"/>
    </source>
</evidence>
<dbReference type="GO" id="GO:0005507">
    <property type="term" value="F:copper ion binding"/>
    <property type="evidence" value="ECO:0007669"/>
    <property type="project" value="InterPro"/>
</dbReference>
<comment type="similarity">
    <text evidence="3">In the N-terminal section; belongs to the copper type II ascorbate-dependent monooxygenase family.</text>
</comment>
<evidence type="ECO:0000256" key="10">
    <source>
        <dbReference type="ARBA" id="ARBA00023268"/>
    </source>
</evidence>
<dbReference type="InterPro" id="IPR000720">
    <property type="entry name" value="PHM/PAL"/>
</dbReference>